<sequence length="443" mass="51850">MSEYTDKAEEKSQQHQNSINSAIDKLLSKVEAIEEAHSSFIPLAKERQKQRMEKCMVELEEGYSILKKKDQKYFGIQKVLNAAQQFSQTVHSELPSIIESSLFLGLFSAFDTFTGELLGAIYTKKPELFRKMNRTVSIADILEYNSFDELKVSVLQEEIETFRRKSYVEQFKDLENDFKITTLKGFKNWSYFVECSQRRNLMTHCDGIISEQYIKICEQEGYVFKTPVEIGKKLRLGDEYFAHSCELIIEVGLKLGQTLWRKIFPNEIEQADEHLNEVVYNHLRPGKWERAKTFSEFFIEQKNISNDLNRKIALVNRAIALKFGGENEKAVKVLSTVDWSATINEFKLAESVLLDRYDEAVCIMKKINKEGEIIKEESYYDWPLFMDFRESQEFLTSYREIYNKDFIEELQKRQVRQIEENQEEELSLLSNKPAVLISSSVLE</sequence>
<protein>
    <submittedName>
        <fullName evidence="1">Uncharacterized protein</fullName>
    </submittedName>
</protein>
<dbReference type="AlphaFoldDB" id="A0A926ZY61"/>
<evidence type="ECO:0000313" key="1">
    <source>
        <dbReference type="EMBL" id="MBD2292222.1"/>
    </source>
</evidence>
<comment type="caution">
    <text evidence="1">The sequence shown here is derived from an EMBL/GenBank/DDBJ whole genome shotgun (WGS) entry which is preliminary data.</text>
</comment>
<proteinExistence type="predicted"/>
<accession>A0A926ZY61</accession>
<dbReference type="RefSeq" id="WP_190556437.1">
    <property type="nucleotide sequence ID" value="NZ_JACJQU010000001.1"/>
</dbReference>
<name>A0A926ZY61_9NOST</name>
<reference evidence="2" key="1">
    <citation type="journal article" date="2020" name="ISME J.">
        <title>Comparative genomics reveals insights into cyanobacterial evolution and habitat adaptation.</title>
        <authorList>
            <person name="Chen M.Y."/>
            <person name="Teng W.K."/>
            <person name="Zhao L."/>
            <person name="Hu C.X."/>
            <person name="Zhou Y.K."/>
            <person name="Han B.P."/>
            <person name="Song L.R."/>
            <person name="Shu W.S."/>
        </authorList>
    </citation>
    <scope>NUCLEOTIDE SEQUENCE [LARGE SCALE GENOMIC DNA]</scope>
    <source>
        <strain evidence="2">FACHB-251</strain>
    </source>
</reference>
<keyword evidence="2" id="KW-1185">Reference proteome</keyword>
<gene>
    <name evidence="1" type="ORF">H6G06_01680</name>
</gene>
<dbReference type="EMBL" id="JACJQU010000001">
    <property type="protein sequence ID" value="MBD2292222.1"/>
    <property type="molecule type" value="Genomic_DNA"/>
</dbReference>
<organism evidence="1 2">
    <name type="scientific">Anabaena sphaerica FACHB-251</name>
    <dbReference type="NCBI Taxonomy" id="2692883"/>
    <lineage>
        <taxon>Bacteria</taxon>
        <taxon>Bacillati</taxon>
        <taxon>Cyanobacteriota</taxon>
        <taxon>Cyanophyceae</taxon>
        <taxon>Nostocales</taxon>
        <taxon>Nostocaceae</taxon>
        <taxon>Anabaena</taxon>
    </lineage>
</organism>
<dbReference type="Proteomes" id="UP000662185">
    <property type="component" value="Unassembled WGS sequence"/>
</dbReference>
<evidence type="ECO:0000313" key="2">
    <source>
        <dbReference type="Proteomes" id="UP000662185"/>
    </source>
</evidence>